<evidence type="ECO:0000313" key="11">
    <source>
        <dbReference type="EMBL" id="NOV46383.1"/>
    </source>
</evidence>
<keyword evidence="6" id="KW-0805">Transcription regulation</keyword>
<dbReference type="SMART" id="SM00355">
    <property type="entry name" value="ZnF_C2H2"/>
    <property type="match status" value="9"/>
</dbReference>
<dbReference type="PANTHER" id="PTHR24399">
    <property type="entry name" value="ZINC FINGER AND BTB DOMAIN-CONTAINING"/>
    <property type="match status" value="1"/>
</dbReference>
<feature type="domain" description="C2H2-type" evidence="10">
    <location>
        <begin position="131"/>
        <end position="158"/>
    </location>
</feature>
<evidence type="ECO:0000256" key="5">
    <source>
        <dbReference type="ARBA" id="ARBA00022833"/>
    </source>
</evidence>
<feature type="domain" description="C2H2-type" evidence="10">
    <location>
        <begin position="271"/>
        <end position="295"/>
    </location>
</feature>
<dbReference type="AlphaFoldDB" id="A0A6M2DJ69"/>
<dbReference type="PROSITE" id="PS00028">
    <property type="entry name" value="ZINC_FINGER_C2H2_1"/>
    <property type="match status" value="7"/>
</dbReference>
<feature type="domain" description="C2H2-type" evidence="10">
    <location>
        <begin position="241"/>
        <end position="271"/>
    </location>
</feature>
<dbReference type="PROSITE" id="PS50157">
    <property type="entry name" value="ZINC_FINGER_C2H2_2"/>
    <property type="match status" value="7"/>
</dbReference>
<dbReference type="FunFam" id="3.30.160.60:FF:000145">
    <property type="entry name" value="Zinc finger protein 574"/>
    <property type="match status" value="1"/>
</dbReference>
<dbReference type="Pfam" id="PF00096">
    <property type="entry name" value="zf-C2H2"/>
    <property type="match status" value="6"/>
</dbReference>
<keyword evidence="7" id="KW-0804">Transcription</keyword>
<evidence type="ECO:0000256" key="7">
    <source>
        <dbReference type="ARBA" id="ARBA00023163"/>
    </source>
</evidence>
<keyword evidence="3" id="KW-0677">Repeat</keyword>
<comment type="subcellular location">
    <subcellularLocation>
        <location evidence="1">Nucleus</location>
    </subcellularLocation>
</comment>
<keyword evidence="2" id="KW-0479">Metal-binding</keyword>
<proteinExistence type="predicted"/>
<organism evidence="11">
    <name type="scientific">Xenopsylla cheopis</name>
    <name type="common">Oriental rat flea</name>
    <name type="synonym">Pulex cheopis</name>
    <dbReference type="NCBI Taxonomy" id="163159"/>
    <lineage>
        <taxon>Eukaryota</taxon>
        <taxon>Metazoa</taxon>
        <taxon>Ecdysozoa</taxon>
        <taxon>Arthropoda</taxon>
        <taxon>Hexapoda</taxon>
        <taxon>Insecta</taxon>
        <taxon>Pterygota</taxon>
        <taxon>Neoptera</taxon>
        <taxon>Endopterygota</taxon>
        <taxon>Siphonaptera</taxon>
        <taxon>Pulicidae</taxon>
        <taxon>Xenopsyllinae</taxon>
        <taxon>Xenopsylla</taxon>
    </lineage>
</organism>
<evidence type="ECO:0000256" key="6">
    <source>
        <dbReference type="ARBA" id="ARBA00023015"/>
    </source>
</evidence>
<evidence type="ECO:0000256" key="2">
    <source>
        <dbReference type="ARBA" id="ARBA00022723"/>
    </source>
</evidence>
<dbReference type="InterPro" id="IPR036236">
    <property type="entry name" value="Znf_C2H2_sf"/>
</dbReference>
<dbReference type="FunFam" id="3.30.160.60:FF:000446">
    <property type="entry name" value="Zinc finger protein"/>
    <property type="match status" value="1"/>
</dbReference>
<dbReference type="Gene3D" id="3.30.160.60">
    <property type="entry name" value="Classic Zinc Finger"/>
    <property type="match status" value="7"/>
</dbReference>
<dbReference type="InterPro" id="IPR013087">
    <property type="entry name" value="Znf_C2H2_type"/>
</dbReference>
<keyword evidence="5" id="KW-0862">Zinc</keyword>
<keyword evidence="4 9" id="KW-0863">Zinc-finger</keyword>
<feature type="domain" description="C2H2-type" evidence="10">
    <location>
        <begin position="96"/>
        <end position="126"/>
    </location>
</feature>
<accession>A0A6M2DJ69</accession>
<evidence type="ECO:0000259" key="10">
    <source>
        <dbReference type="PROSITE" id="PS50157"/>
    </source>
</evidence>
<keyword evidence="8" id="KW-0539">Nucleus</keyword>
<dbReference type="GO" id="GO:0000978">
    <property type="term" value="F:RNA polymerase II cis-regulatory region sequence-specific DNA binding"/>
    <property type="evidence" value="ECO:0007669"/>
    <property type="project" value="TreeGrafter"/>
</dbReference>
<evidence type="ECO:0000256" key="3">
    <source>
        <dbReference type="ARBA" id="ARBA00022737"/>
    </source>
</evidence>
<dbReference type="EMBL" id="GIIL01002657">
    <property type="protein sequence ID" value="NOV46383.1"/>
    <property type="molecule type" value="Transcribed_RNA"/>
</dbReference>
<protein>
    <submittedName>
        <fullName evidence="11">Putative transcription factor iiia-like protein</fullName>
    </submittedName>
</protein>
<dbReference type="SUPFAM" id="SSF57667">
    <property type="entry name" value="beta-beta-alpha zinc fingers"/>
    <property type="match status" value="5"/>
</dbReference>
<feature type="domain" description="C2H2-type" evidence="10">
    <location>
        <begin position="33"/>
        <end position="62"/>
    </location>
</feature>
<feature type="domain" description="C2H2-type" evidence="10">
    <location>
        <begin position="63"/>
        <end position="93"/>
    </location>
</feature>
<dbReference type="GO" id="GO:0001227">
    <property type="term" value="F:DNA-binding transcription repressor activity, RNA polymerase II-specific"/>
    <property type="evidence" value="ECO:0007669"/>
    <property type="project" value="TreeGrafter"/>
</dbReference>
<evidence type="ECO:0000256" key="1">
    <source>
        <dbReference type="ARBA" id="ARBA00004123"/>
    </source>
</evidence>
<dbReference type="GO" id="GO:0005654">
    <property type="term" value="C:nucleoplasm"/>
    <property type="evidence" value="ECO:0007669"/>
    <property type="project" value="TreeGrafter"/>
</dbReference>
<name>A0A6M2DJ69_XENCH</name>
<evidence type="ECO:0000256" key="9">
    <source>
        <dbReference type="PROSITE-ProRule" id="PRU00042"/>
    </source>
</evidence>
<dbReference type="PANTHER" id="PTHR24399:SF70">
    <property type="entry name" value="C2H2-TYPE DOMAIN-CONTAINING PROTEIN"/>
    <property type="match status" value="1"/>
</dbReference>
<sequence length="380" mass="44435">MGFDTNSDLSSDENILSKVKTLVPNVNTEKKIYKCDFLNCNKEFSRPSKLKRHQCVHTQVKLLTCTYANCNKKYNYSWHLKRHINNVHEKTYEQKFKCIHDECAQEFTSEFSLRRHIKHIHSEGSPTLKKYSCNHCSQGFRKKNQLATHIITHTGDQTISCKDCNIVFENIADFKKHLSRHKTFTCDCGETFHRWTKLMSHKRTKHITTYECDVCSKVFRTKVYLKQHKQIHNNSDLRKVYECTHSGCPKYYYHPQNLSHHIKSYHSAERFSCTFKDCDRRFVTNQKLKTHMKVHDPNWVPRSQKRKPQKPRKDIGIPKKSMAVHLAGYLQGAEIKMDENVESPTDEDDIISHKDLKVAGCPAVLNIVSKDISLSDIVSC</sequence>
<reference evidence="11" key="1">
    <citation type="submission" date="2020-03" db="EMBL/GenBank/DDBJ databases">
        <title>Transcriptomic Profiling of the Digestive Tract of the Rat Flea, Xenopsylla cheopis, Following Blood Feeding and Infection with Yersinia pestis.</title>
        <authorList>
            <person name="Bland D.M."/>
            <person name="Martens C.A."/>
            <person name="Virtaneva K."/>
            <person name="Kanakabandi K."/>
            <person name="Long D."/>
            <person name="Rosenke R."/>
            <person name="Saturday G.A."/>
            <person name="Hoyt F.H."/>
            <person name="Bruno D.P."/>
            <person name="Ribeiro J.M.C."/>
            <person name="Hinnebusch J."/>
        </authorList>
    </citation>
    <scope>NUCLEOTIDE SEQUENCE</scope>
</reference>
<evidence type="ECO:0000256" key="8">
    <source>
        <dbReference type="ARBA" id="ARBA00023242"/>
    </source>
</evidence>
<feature type="domain" description="C2H2-type" evidence="10">
    <location>
        <begin position="210"/>
        <end position="237"/>
    </location>
</feature>
<dbReference type="GO" id="GO:0008270">
    <property type="term" value="F:zinc ion binding"/>
    <property type="evidence" value="ECO:0007669"/>
    <property type="project" value="UniProtKB-KW"/>
</dbReference>
<evidence type="ECO:0000256" key="4">
    <source>
        <dbReference type="ARBA" id="ARBA00022771"/>
    </source>
</evidence>